<evidence type="ECO:0000313" key="2">
    <source>
        <dbReference type="Proteomes" id="UP000242498"/>
    </source>
</evidence>
<dbReference type="AlphaFoldDB" id="A0A285BTM0"/>
<gene>
    <name evidence="1" type="ORF">SAMN06296273_0056</name>
</gene>
<reference evidence="1 2" key="1">
    <citation type="submission" date="2017-08" db="EMBL/GenBank/DDBJ databases">
        <authorList>
            <person name="de Groot N.N."/>
        </authorList>
    </citation>
    <scope>NUCLEOTIDE SEQUENCE [LARGE SCALE GENOMIC DNA]</scope>
    <source>
        <strain evidence="1 2">Nm15</strain>
    </source>
</reference>
<dbReference type="RefSeq" id="WP_172424058.1">
    <property type="nucleotide sequence ID" value="NZ_LT907782.1"/>
</dbReference>
<evidence type="ECO:0008006" key="3">
    <source>
        <dbReference type="Google" id="ProtNLM"/>
    </source>
</evidence>
<accession>A0A285BTM0</accession>
<evidence type="ECO:0000313" key="1">
    <source>
        <dbReference type="EMBL" id="SNX58594.1"/>
    </source>
</evidence>
<dbReference type="Proteomes" id="UP000242498">
    <property type="component" value="Chromosome I"/>
</dbReference>
<name>A0A285BTM0_9PROT</name>
<protein>
    <recommendedName>
        <fullName evidence="3">Hydrolase</fullName>
    </recommendedName>
</protein>
<sequence length="46" mass="5250">MNNKQADTLLTPDNHALLLIDYQHLQLLAVRSRPNEAVVNNATFFE</sequence>
<proteinExistence type="predicted"/>
<dbReference type="EMBL" id="LT907782">
    <property type="protein sequence ID" value="SNX58594.1"/>
    <property type="molecule type" value="Genomic_DNA"/>
</dbReference>
<organism evidence="1 2">
    <name type="scientific">Nitrosomonas ureae</name>
    <dbReference type="NCBI Taxonomy" id="44577"/>
    <lineage>
        <taxon>Bacteria</taxon>
        <taxon>Pseudomonadati</taxon>
        <taxon>Pseudomonadota</taxon>
        <taxon>Betaproteobacteria</taxon>
        <taxon>Nitrosomonadales</taxon>
        <taxon>Nitrosomonadaceae</taxon>
        <taxon>Nitrosomonas</taxon>
    </lineage>
</organism>